<dbReference type="UniPathway" id="UPA00094"/>
<evidence type="ECO:0000256" key="6">
    <source>
        <dbReference type="ARBA" id="ARBA00022832"/>
    </source>
</evidence>
<dbReference type="GO" id="GO:0030497">
    <property type="term" value="P:fatty acid elongation"/>
    <property type="evidence" value="ECO:0007669"/>
    <property type="project" value="UniProtKB-ARBA"/>
</dbReference>
<keyword evidence="7 14" id="KW-0521">NADP</keyword>
<evidence type="ECO:0000256" key="8">
    <source>
        <dbReference type="ARBA" id="ARBA00023002"/>
    </source>
</evidence>
<dbReference type="Proteomes" id="UP000076128">
    <property type="component" value="Chromosome"/>
</dbReference>
<dbReference type="GO" id="GO:0004314">
    <property type="term" value="F:[acyl-carrier-protein] S-malonyltransferase activity"/>
    <property type="evidence" value="ECO:0007669"/>
    <property type="project" value="UniProtKB-EC"/>
</dbReference>
<evidence type="ECO:0000313" key="18">
    <source>
        <dbReference type="EMBL" id="AMY69695.1"/>
    </source>
</evidence>
<dbReference type="PRINTS" id="PR00081">
    <property type="entry name" value="GDHRDH"/>
</dbReference>
<dbReference type="SMART" id="SM00827">
    <property type="entry name" value="PKS_AT"/>
    <property type="match status" value="1"/>
</dbReference>
<evidence type="ECO:0000256" key="7">
    <source>
        <dbReference type="ARBA" id="ARBA00022857"/>
    </source>
</evidence>
<comment type="similarity">
    <text evidence="2 15">Belongs to the short-chain dehydrogenases/reductases (SDR) family.</text>
</comment>
<dbReference type="GO" id="GO:0004316">
    <property type="term" value="F:3-oxoacyl-[acyl-carrier-protein] reductase (NADPH) activity"/>
    <property type="evidence" value="ECO:0007669"/>
    <property type="project" value="UniProtKB-UniRule"/>
</dbReference>
<evidence type="ECO:0000256" key="11">
    <source>
        <dbReference type="ARBA" id="ARBA00023315"/>
    </source>
</evidence>
<keyword evidence="8 15" id="KW-0560">Oxidoreductase</keyword>
<evidence type="ECO:0000256" key="1">
    <source>
        <dbReference type="ARBA" id="ARBA00005194"/>
    </source>
</evidence>
<evidence type="ECO:0000256" key="10">
    <source>
        <dbReference type="ARBA" id="ARBA00023160"/>
    </source>
</evidence>
<sequence length="589" mass="60655">MTRAFVFPGQGAQTIGMGRALADAYPAARAVFDEVDAALGQNLSALIWEGEAEALTLTENAQPALMATSLAALRALEAEGIEITSAAYVAGHSLGEYSALCAAGSLTLTDTARLLQLRGRAMQQAVPVGVGAMAALLGLDFAAADAVAREAVAAGPGGEVCQAANDNDPAQVVISGHKAAVERALDIAKARGAKRAILLPVSAPFHCALMQPAAEAMAAALADVAIRAPLVPLVANVRAEAVTDPDEIRALLVAQVTGSVRWRESVAWMAAQGVTEFWEIGAGKALSGMIRRIAPAPAPARWARPRMCWPPGADASALARLRARVGGAHPRALLCPKPTDMEERMFDLTGKSALVTGASGGIGADIARALHKAGASVALSGTRTAPLEDLAAELGERAHVLACNLSDPEAVEALPKQAAAAMGAVDILVNNAGITRDNLFMRMSDDEWASVLDVNLTSSFRLCRGVLRGMMKARWGRIVNITSIVGTTGNPGQGNYAAAKAGLIGMSKSLAYEVASRGITVNCVAPGFIATAMTDKLNDEQKARILTQIPAGRMGAPAEIAAAVLYLASAEAGYVTGATLHVNGGMAMI</sequence>
<dbReference type="InterPro" id="IPR014043">
    <property type="entry name" value="Acyl_transferase_dom"/>
</dbReference>
<keyword evidence="5 18" id="KW-0808">Transferase</keyword>
<keyword evidence="9 15" id="KW-0443">Lipid metabolism</keyword>
<dbReference type="InterPro" id="IPR036291">
    <property type="entry name" value="NAD(P)-bd_dom_sf"/>
</dbReference>
<dbReference type="NCBIfam" id="NF009466">
    <property type="entry name" value="PRK12826.1-2"/>
    <property type="match status" value="1"/>
</dbReference>
<dbReference type="GO" id="GO:0051287">
    <property type="term" value="F:NAD binding"/>
    <property type="evidence" value="ECO:0007669"/>
    <property type="project" value="UniProtKB-UniRule"/>
</dbReference>
<comment type="similarity">
    <text evidence="3">Belongs to the FabD family.</text>
</comment>
<dbReference type="Gene3D" id="3.30.70.250">
    <property type="entry name" value="Malonyl-CoA ACP transacylase, ACP-binding"/>
    <property type="match status" value="1"/>
</dbReference>
<evidence type="ECO:0000256" key="4">
    <source>
        <dbReference type="ARBA" id="ARBA00022516"/>
    </source>
</evidence>
<dbReference type="InterPro" id="IPR004410">
    <property type="entry name" value="Malonyl_CoA-ACP_transAc_FabD"/>
</dbReference>
<feature type="active site" description="Proton acceptor" evidence="13">
    <location>
        <position position="496"/>
    </location>
</feature>
<dbReference type="PATRIC" id="fig|1335048.3.peg.2554"/>
<dbReference type="NCBIfam" id="NF004197">
    <property type="entry name" value="PRK05653.1-1"/>
    <property type="match status" value="1"/>
</dbReference>
<evidence type="ECO:0000256" key="5">
    <source>
        <dbReference type="ARBA" id="ARBA00022679"/>
    </source>
</evidence>
<dbReference type="KEGG" id="daa:AKL17_2450"/>
<keyword evidence="11" id="KW-0012">Acyltransferase</keyword>
<proteinExistence type="inferred from homology"/>
<keyword evidence="4 15" id="KW-0444">Lipid biosynthesis</keyword>
<comment type="pathway">
    <text evidence="1 15">Lipid metabolism; fatty acid biosynthesis.</text>
</comment>
<evidence type="ECO:0000256" key="9">
    <source>
        <dbReference type="ARBA" id="ARBA00023098"/>
    </source>
</evidence>
<keyword evidence="10 15" id="KW-0275">Fatty acid biosynthesis</keyword>
<evidence type="ECO:0000256" key="14">
    <source>
        <dbReference type="PIRSR" id="PIRSR611284-2"/>
    </source>
</evidence>
<dbReference type="InterPro" id="IPR011284">
    <property type="entry name" value="3oxo_ACP_reduc"/>
</dbReference>
<dbReference type="SUPFAM" id="SSF51735">
    <property type="entry name" value="NAD(P)-binding Rossmann-fold domains"/>
    <property type="match status" value="1"/>
</dbReference>
<evidence type="ECO:0000256" key="12">
    <source>
        <dbReference type="ARBA" id="ARBA00048462"/>
    </source>
</evidence>
<dbReference type="FunFam" id="3.30.70.250:FF:000001">
    <property type="entry name" value="Malonyl CoA-acyl carrier protein transacylase"/>
    <property type="match status" value="1"/>
</dbReference>
<comment type="catalytic activity">
    <reaction evidence="15">
        <text>a (3R)-hydroxyacyl-[ACP] + NADP(+) = a 3-oxoacyl-[ACP] + NADPH + H(+)</text>
        <dbReference type="Rhea" id="RHEA:17397"/>
        <dbReference type="Rhea" id="RHEA-COMP:9916"/>
        <dbReference type="Rhea" id="RHEA-COMP:9945"/>
        <dbReference type="ChEBI" id="CHEBI:15378"/>
        <dbReference type="ChEBI" id="CHEBI:57783"/>
        <dbReference type="ChEBI" id="CHEBI:58349"/>
        <dbReference type="ChEBI" id="CHEBI:78776"/>
        <dbReference type="ChEBI" id="CHEBI:78827"/>
        <dbReference type="EC" id="1.1.1.100"/>
    </reaction>
</comment>
<dbReference type="InterPro" id="IPR050858">
    <property type="entry name" value="Mal-CoA-ACP_Trans/PKS_FabD"/>
</dbReference>
<evidence type="ECO:0000259" key="17">
    <source>
        <dbReference type="SMART" id="SM00827"/>
    </source>
</evidence>
<dbReference type="STRING" id="1335048.AKL17_2450"/>
<feature type="domain" description="Ketoreductase" evidence="16">
    <location>
        <begin position="351"/>
        <end position="532"/>
    </location>
</feature>
<organism evidence="18 19">
    <name type="scientific">Frigidibacter mobilis</name>
    <dbReference type="NCBI Taxonomy" id="1335048"/>
    <lineage>
        <taxon>Bacteria</taxon>
        <taxon>Pseudomonadati</taxon>
        <taxon>Pseudomonadota</taxon>
        <taxon>Alphaproteobacteria</taxon>
        <taxon>Rhodobacterales</taxon>
        <taxon>Paracoccaceae</taxon>
        <taxon>Frigidibacter</taxon>
    </lineage>
</organism>
<feature type="binding site" evidence="14">
    <location>
        <position position="529"/>
    </location>
    <ligand>
        <name>NADP(+)</name>
        <dbReference type="ChEBI" id="CHEBI:58349"/>
    </ligand>
</feature>
<evidence type="ECO:0000259" key="16">
    <source>
        <dbReference type="SMART" id="SM00822"/>
    </source>
</evidence>
<evidence type="ECO:0000256" key="15">
    <source>
        <dbReference type="RuleBase" id="RU366074"/>
    </source>
</evidence>
<dbReference type="InterPro" id="IPR020904">
    <property type="entry name" value="Sc_DH/Rdtase_CS"/>
</dbReference>
<dbReference type="EMBL" id="CP012661">
    <property type="protein sequence ID" value="AMY69695.1"/>
    <property type="molecule type" value="Genomic_DNA"/>
</dbReference>
<comment type="function">
    <text evidence="15">Catalyzes the NADPH-dependent reduction of beta-ketoacyl-ACP substrates to beta-hydroxyacyl-ACP products, the first reductive step in the elongation cycle of fatty acid biosynthesis.</text>
</comment>
<dbReference type="EC" id="1.1.1.100" evidence="15"/>
<dbReference type="InterPro" id="IPR001227">
    <property type="entry name" value="Ac_transferase_dom_sf"/>
</dbReference>
<comment type="subunit">
    <text evidence="15">Homotetramer.</text>
</comment>
<reference evidence="18 19" key="1">
    <citation type="submission" date="2015-09" db="EMBL/GenBank/DDBJ databases">
        <title>Complete genome sequence of Defluviimonas alba cai42t isolated from an oilfield in Xinjiang.</title>
        <authorList>
            <person name="Geng S."/>
            <person name="Pan X."/>
            <person name="Wu X."/>
        </authorList>
    </citation>
    <scope>NUCLEOTIDE SEQUENCE [LARGE SCALE GENOMIC DNA]</scope>
    <source>
        <strain evidence="19">cai42</strain>
    </source>
</reference>
<accession>A0A159Z3M4</accession>
<evidence type="ECO:0000313" key="19">
    <source>
        <dbReference type="Proteomes" id="UP000076128"/>
    </source>
</evidence>
<evidence type="ECO:0000256" key="2">
    <source>
        <dbReference type="ARBA" id="ARBA00006484"/>
    </source>
</evidence>
<dbReference type="PANTHER" id="PTHR42681:SF1">
    <property type="entry name" value="MALONYL-COA-ACYL CARRIER PROTEIN TRANSACYLASE, MITOCHONDRIAL"/>
    <property type="match status" value="1"/>
</dbReference>
<dbReference type="Gene3D" id="3.40.366.10">
    <property type="entry name" value="Malonyl-Coenzyme A Acyl Carrier Protein, domain 2"/>
    <property type="match status" value="1"/>
</dbReference>
<protein>
    <recommendedName>
        <fullName evidence="15">3-oxoacyl-[acyl-carrier-protein] reductase</fullName>
        <ecNumber evidence="15">1.1.1.100</ecNumber>
    </recommendedName>
</protein>
<dbReference type="SMART" id="SM00822">
    <property type="entry name" value="PKS_KR"/>
    <property type="match status" value="1"/>
</dbReference>
<dbReference type="CDD" id="cd05333">
    <property type="entry name" value="BKR_SDR_c"/>
    <property type="match status" value="1"/>
</dbReference>
<dbReference type="NCBIfam" id="TIGR00128">
    <property type="entry name" value="fabD"/>
    <property type="match status" value="1"/>
</dbReference>
<gene>
    <name evidence="18" type="ORF">AKL17_2450</name>
</gene>
<keyword evidence="6 15" id="KW-0276">Fatty acid metabolism</keyword>
<feature type="domain" description="Malonyl-CoA:ACP transacylase (MAT)" evidence="17">
    <location>
        <begin position="6"/>
        <end position="325"/>
    </location>
</feature>
<dbReference type="Pfam" id="PF13561">
    <property type="entry name" value="adh_short_C2"/>
    <property type="match status" value="1"/>
</dbReference>
<dbReference type="Pfam" id="PF00698">
    <property type="entry name" value="Acyl_transf_1"/>
    <property type="match status" value="1"/>
</dbReference>
<dbReference type="PANTHER" id="PTHR42681">
    <property type="entry name" value="MALONYL-COA-ACYL CARRIER PROTEIN TRANSACYLASE, MITOCHONDRIAL"/>
    <property type="match status" value="1"/>
</dbReference>
<evidence type="ECO:0000256" key="3">
    <source>
        <dbReference type="ARBA" id="ARBA00008217"/>
    </source>
</evidence>
<dbReference type="SUPFAM" id="SSF55048">
    <property type="entry name" value="Probable ACP-binding domain of malonyl-CoA ACP transacylase"/>
    <property type="match status" value="1"/>
</dbReference>
<dbReference type="NCBIfam" id="TIGR01830">
    <property type="entry name" value="3oxo_ACP_reduc"/>
    <property type="match status" value="1"/>
</dbReference>
<dbReference type="NCBIfam" id="NF005559">
    <property type="entry name" value="PRK07231.1"/>
    <property type="match status" value="1"/>
</dbReference>
<keyword evidence="19" id="KW-1185">Reference proteome</keyword>
<dbReference type="FunFam" id="3.40.50.720:FF:000037">
    <property type="entry name" value="3-oxoacyl-[acyl-carrier-protein] reductase FabG"/>
    <property type="match status" value="1"/>
</dbReference>
<dbReference type="InterPro" id="IPR016035">
    <property type="entry name" value="Acyl_Trfase/lysoPLipase"/>
</dbReference>
<dbReference type="PRINTS" id="PR00080">
    <property type="entry name" value="SDRFAMILY"/>
</dbReference>
<feature type="binding site" evidence="14">
    <location>
        <begin position="496"/>
        <end position="500"/>
    </location>
    <ligand>
        <name>NADP(+)</name>
        <dbReference type="ChEBI" id="CHEBI:58349"/>
    </ligand>
</feature>
<dbReference type="Gene3D" id="3.40.50.720">
    <property type="entry name" value="NAD(P)-binding Rossmann-like Domain"/>
    <property type="match status" value="1"/>
</dbReference>
<dbReference type="AlphaFoldDB" id="A0A159Z3M4"/>
<feature type="binding site" evidence="14">
    <location>
        <position position="382"/>
    </location>
    <ligand>
        <name>NADP(+)</name>
        <dbReference type="ChEBI" id="CHEBI:58349"/>
    </ligand>
</feature>
<feature type="binding site" evidence="14">
    <location>
        <position position="431"/>
    </location>
    <ligand>
        <name>NADP(+)</name>
        <dbReference type="ChEBI" id="CHEBI:58349"/>
    </ligand>
</feature>
<evidence type="ECO:0000256" key="13">
    <source>
        <dbReference type="PIRSR" id="PIRSR611284-1"/>
    </source>
</evidence>
<dbReference type="SUPFAM" id="SSF52151">
    <property type="entry name" value="FabD/lysophospholipase-like"/>
    <property type="match status" value="1"/>
</dbReference>
<dbReference type="PROSITE" id="PS00061">
    <property type="entry name" value="ADH_SHORT"/>
    <property type="match status" value="1"/>
</dbReference>
<dbReference type="InterPro" id="IPR057326">
    <property type="entry name" value="KR_dom"/>
</dbReference>
<dbReference type="GO" id="GO:0005829">
    <property type="term" value="C:cytosol"/>
    <property type="evidence" value="ECO:0007669"/>
    <property type="project" value="TreeGrafter"/>
</dbReference>
<dbReference type="InterPro" id="IPR002347">
    <property type="entry name" value="SDR_fam"/>
</dbReference>
<name>A0A159Z3M4_9RHOB</name>
<comment type="catalytic activity">
    <reaction evidence="12">
        <text>holo-[ACP] + malonyl-CoA = malonyl-[ACP] + CoA</text>
        <dbReference type="Rhea" id="RHEA:41792"/>
        <dbReference type="Rhea" id="RHEA-COMP:9623"/>
        <dbReference type="Rhea" id="RHEA-COMP:9685"/>
        <dbReference type="ChEBI" id="CHEBI:57287"/>
        <dbReference type="ChEBI" id="CHEBI:57384"/>
        <dbReference type="ChEBI" id="CHEBI:64479"/>
        <dbReference type="ChEBI" id="CHEBI:78449"/>
        <dbReference type="EC" id="2.3.1.39"/>
    </reaction>
</comment>
<dbReference type="InterPro" id="IPR016036">
    <property type="entry name" value="Malonyl_transacylase_ACP-bd"/>
</dbReference>